<keyword evidence="1" id="KW-0812">Transmembrane</keyword>
<dbReference type="RefSeq" id="WP_149082061.1">
    <property type="nucleotide sequence ID" value="NZ_VTAW01000018.1"/>
</dbReference>
<sequence>MWPWGHLAVAYLLYTAYTHYQYDRPPLSLPAIALAIGSQLPDLIDKPLAWTFDILPGGRTLGHSLLFAAVLVPAVYALAIRFDARDVGVAFVVGHLSHLLADVPPSVLTGDLSGTEFLLWPLVEQPPEDPVDGVLDAILTYYAMGPYELFQFGLFVLAAVVWYRDGAPGLGYVRVLFERGRRVPSRDE</sequence>
<proteinExistence type="predicted"/>
<dbReference type="Pfam" id="PF04307">
    <property type="entry name" value="YdjM"/>
    <property type="match status" value="1"/>
</dbReference>
<dbReference type="AlphaFoldDB" id="A0A5D5AKD3"/>
<dbReference type="EMBL" id="VTAW01000018">
    <property type="protein sequence ID" value="TYT61415.1"/>
    <property type="molecule type" value="Genomic_DNA"/>
</dbReference>
<evidence type="ECO:0000313" key="3">
    <source>
        <dbReference type="Proteomes" id="UP000324104"/>
    </source>
</evidence>
<name>A0A5D5AKD3_9EURY</name>
<evidence type="ECO:0000256" key="1">
    <source>
        <dbReference type="SAM" id="Phobius"/>
    </source>
</evidence>
<dbReference type="GO" id="GO:0016787">
    <property type="term" value="F:hydrolase activity"/>
    <property type="evidence" value="ECO:0007669"/>
    <property type="project" value="UniProtKB-KW"/>
</dbReference>
<accession>A0A5D5AKD3</accession>
<reference evidence="2 3" key="1">
    <citation type="submission" date="2019-08" db="EMBL/GenBank/DDBJ databases">
        <title>Archaea genome.</title>
        <authorList>
            <person name="Kajale S."/>
            <person name="Shouche Y."/>
            <person name="Deshpande N."/>
            <person name="Sharma A."/>
        </authorList>
    </citation>
    <scope>NUCLEOTIDE SEQUENCE [LARGE SCALE GENOMIC DNA]</scope>
    <source>
        <strain evidence="2 3">ESP3B_9</strain>
    </source>
</reference>
<comment type="caution">
    <text evidence="2">The sequence shown here is derived from an EMBL/GenBank/DDBJ whole genome shotgun (WGS) entry which is preliminary data.</text>
</comment>
<dbReference type="InterPro" id="IPR007404">
    <property type="entry name" value="YdjM-like"/>
</dbReference>
<keyword evidence="1" id="KW-0472">Membrane</keyword>
<evidence type="ECO:0000313" key="2">
    <source>
        <dbReference type="EMBL" id="TYT61415.1"/>
    </source>
</evidence>
<keyword evidence="2" id="KW-0378">Hydrolase</keyword>
<gene>
    <name evidence="2" type="ORF">FYC77_13710</name>
</gene>
<feature type="transmembrane region" description="Helical" evidence="1">
    <location>
        <begin position="60"/>
        <end position="79"/>
    </location>
</feature>
<keyword evidence="1" id="KW-1133">Transmembrane helix</keyword>
<keyword evidence="3" id="KW-1185">Reference proteome</keyword>
<protein>
    <submittedName>
        <fullName evidence="2">Metal-dependent hydrolase</fullName>
    </submittedName>
</protein>
<organism evidence="2 3">
    <name type="scientific">Natrialba swarupiae</name>
    <dbReference type="NCBI Taxonomy" id="2448032"/>
    <lineage>
        <taxon>Archaea</taxon>
        <taxon>Methanobacteriati</taxon>
        <taxon>Methanobacteriota</taxon>
        <taxon>Stenosarchaea group</taxon>
        <taxon>Halobacteria</taxon>
        <taxon>Halobacteriales</taxon>
        <taxon>Natrialbaceae</taxon>
        <taxon>Natrialba</taxon>
    </lineage>
</organism>
<dbReference type="Proteomes" id="UP000324104">
    <property type="component" value="Unassembled WGS sequence"/>
</dbReference>